<comment type="similarity">
    <text evidence="1">Belongs to the GTP cyclohydrolase I type 2/NIF3 family.</text>
</comment>
<comment type="subunit">
    <text evidence="2">Homohexamer.</text>
</comment>
<dbReference type="Proteomes" id="UP000007383">
    <property type="component" value="Chromosome"/>
</dbReference>
<dbReference type="AlphaFoldDB" id="H9UFP6"/>
<evidence type="ECO:0000313" key="7">
    <source>
        <dbReference type="Proteomes" id="UP000007383"/>
    </source>
</evidence>
<dbReference type="Pfam" id="PF01784">
    <property type="entry name" value="DUF34_NIF3"/>
    <property type="match status" value="1"/>
</dbReference>
<evidence type="ECO:0000313" key="6">
    <source>
        <dbReference type="EMBL" id="AFG36339.1"/>
    </source>
</evidence>
<dbReference type="EMBL" id="CP003282">
    <property type="protein sequence ID" value="AFG36339.1"/>
    <property type="molecule type" value="Genomic_DNA"/>
</dbReference>
<dbReference type="PANTHER" id="PTHR13799">
    <property type="entry name" value="NGG1 INTERACTING FACTOR 3"/>
    <property type="match status" value="1"/>
</dbReference>
<keyword evidence="7" id="KW-1185">Reference proteome</keyword>
<dbReference type="InterPro" id="IPR002678">
    <property type="entry name" value="DUF34/NIF3"/>
</dbReference>
<feature type="binding site" evidence="5">
    <location>
        <position position="225"/>
    </location>
    <ligand>
        <name>a divalent metal cation</name>
        <dbReference type="ChEBI" id="CHEBI:60240"/>
        <label>1</label>
    </ligand>
</feature>
<dbReference type="eggNOG" id="COG0327">
    <property type="taxonomic scope" value="Bacteria"/>
</dbReference>
<feature type="binding site" evidence="5">
    <location>
        <position position="66"/>
    </location>
    <ligand>
        <name>a divalent metal cation</name>
        <dbReference type="ChEBI" id="CHEBI:60240"/>
        <label>1</label>
    </ligand>
</feature>
<feature type="binding site" evidence="5">
    <location>
        <position position="103"/>
    </location>
    <ligand>
        <name>a divalent metal cation</name>
        <dbReference type="ChEBI" id="CHEBI:60240"/>
        <label>1</label>
    </ligand>
</feature>
<keyword evidence="4 5" id="KW-0479">Metal-binding</keyword>
<feature type="binding site" evidence="5">
    <location>
        <position position="221"/>
    </location>
    <ligand>
        <name>a divalent metal cation</name>
        <dbReference type="ChEBI" id="CHEBI:60240"/>
        <label>1</label>
    </ligand>
</feature>
<evidence type="ECO:0000256" key="5">
    <source>
        <dbReference type="PIRSR" id="PIRSR602678-1"/>
    </source>
</evidence>
<dbReference type="GO" id="GO:0046872">
    <property type="term" value="F:metal ion binding"/>
    <property type="evidence" value="ECO:0007669"/>
    <property type="project" value="UniProtKB-KW"/>
</dbReference>
<feature type="binding site" evidence="5">
    <location>
        <position position="67"/>
    </location>
    <ligand>
        <name>a divalent metal cation</name>
        <dbReference type="ChEBI" id="CHEBI:60240"/>
        <label>1</label>
    </ligand>
</feature>
<dbReference type="PANTHER" id="PTHR13799:SF14">
    <property type="entry name" value="GTP CYCLOHYDROLASE 1 TYPE 2 HOMOLOG"/>
    <property type="match status" value="1"/>
</dbReference>
<accession>H9UFP6</accession>
<sequence length="253" mass="27947">MTVQELDTVLRTWFAPEQFGRIDRSMNGLQVGRQDKQVQRLGTAVDACLETFRRAAEQDVDMLFVHHGLFWGMPIAVTGEHYARLELLMQQDIALYAMHLPLDQHLELGNNAVMAQQLGLQDIRPFGRLKGTEIGVRGDLPESVGLDEVRERLFGSRENPLGVLPFGTDTIRSVGLISGGAPFEVGQAIEAGLDLYITGDANHVVYHMAQEAGINVIFGGHYATETWGVQATGRKLADEFGIEHHFIDVPTGL</sequence>
<dbReference type="RefSeq" id="WP_014454337.1">
    <property type="nucleotide sequence ID" value="NC_017098.1"/>
</dbReference>
<reference evidence="7" key="1">
    <citation type="journal article" date="2013" name="Stand. Genomic Sci.">
        <title>Complete genome sequence of the halophilic bacterium Spirochaeta africana type strain (Z-7692(T)) from the alkaline Lake Magadi in the East African Rift.</title>
        <authorList>
            <person name="Liolos K."/>
            <person name="Abt B."/>
            <person name="Scheuner C."/>
            <person name="Teshima H."/>
            <person name="Held B."/>
            <person name="Lapidus A."/>
            <person name="Nolan M."/>
            <person name="Lucas S."/>
            <person name="Deshpande S."/>
            <person name="Cheng J.F."/>
            <person name="Tapia R."/>
            <person name="Goodwin L.A."/>
            <person name="Pitluck S."/>
            <person name="Pagani I."/>
            <person name="Ivanova N."/>
            <person name="Mavromatis K."/>
            <person name="Mikhailova N."/>
            <person name="Huntemann M."/>
            <person name="Pati A."/>
            <person name="Chen A."/>
            <person name="Palaniappan K."/>
            <person name="Land M."/>
            <person name="Rohde M."/>
            <person name="Tindall B.J."/>
            <person name="Detter J.C."/>
            <person name="Goker M."/>
            <person name="Bristow J."/>
            <person name="Eisen J.A."/>
            <person name="Markowitz V."/>
            <person name="Hugenholtz P."/>
            <person name="Woyke T."/>
            <person name="Klenk H.P."/>
            <person name="Kyrpides N.C."/>
        </authorList>
    </citation>
    <scope>NUCLEOTIDE SEQUENCE</scope>
    <source>
        <strain evidence="7">ATCC 700263 / DSM 8902 / Z-7692</strain>
    </source>
</reference>
<dbReference type="SUPFAM" id="SSF102705">
    <property type="entry name" value="NIF3 (NGG1p interacting factor 3)-like"/>
    <property type="match status" value="1"/>
</dbReference>
<proteinExistence type="inferred from homology"/>
<evidence type="ECO:0000256" key="4">
    <source>
        <dbReference type="ARBA" id="ARBA00022723"/>
    </source>
</evidence>
<dbReference type="FunFam" id="3.40.1390.30:FF:000001">
    <property type="entry name" value="GTP cyclohydrolase 1 type 2"/>
    <property type="match status" value="1"/>
</dbReference>
<evidence type="ECO:0000256" key="3">
    <source>
        <dbReference type="ARBA" id="ARBA00022112"/>
    </source>
</evidence>
<dbReference type="OrthoDB" id="9792792at2"/>
<evidence type="ECO:0000256" key="2">
    <source>
        <dbReference type="ARBA" id="ARBA00011643"/>
    </source>
</evidence>
<dbReference type="Gene3D" id="3.40.1390.30">
    <property type="entry name" value="NIF3 (NGG1p interacting factor 3)-like"/>
    <property type="match status" value="2"/>
</dbReference>
<gene>
    <name evidence="6" type="ordered locus">Spiaf_0230</name>
</gene>
<dbReference type="KEGG" id="sfc:Spiaf_0230"/>
<name>H9UFP6_SPIAZ</name>
<dbReference type="GO" id="GO:0005737">
    <property type="term" value="C:cytoplasm"/>
    <property type="evidence" value="ECO:0007669"/>
    <property type="project" value="TreeGrafter"/>
</dbReference>
<evidence type="ECO:0000256" key="1">
    <source>
        <dbReference type="ARBA" id="ARBA00006964"/>
    </source>
</evidence>
<organism evidence="6 7">
    <name type="scientific">Spirochaeta africana (strain ATCC 700263 / DSM 8902 / Z-7692)</name>
    <dbReference type="NCBI Taxonomy" id="889378"/>
    <lineage>
        <taxon>Bacteria</taxon>
        <taxon>Pseudomonadati</taxon>
        <taxon>Spirochaetota</taxon>
        <taxon>Spirochaetia</taxon>
        <taxon>Spirochaetales</taxon>
        <taxon>Spirochaetaceae</taxon>
        <taxon>Spirochaeta</taxon>
    </lineage>
</organism>
<dbReference type="NCBIfam" id="TIGR00486">
    <property type="entry name" value="YbgI_SA1388"/>
    <property type="match status" value="1"/>
</dbReference>
<protein>
    <recommendedName>
        <fullName evidence="3">GTP cyclohydrolase 1 type 2 homolog</fullName>
    </recommendedName>
</protein>
<dbReference type="InterPro" id="IPR036069">
    <property type="entry name" value="DUF34/NIF3_sf"/>
</dbReference>
<dbReference type="HOGENOM" id="CLU_037423_3_0_12"/>
<dbReference type="STRING" id="889378.Spiaf_0230"/>
<dbReference type="PATRIC" id="fig|889378.3.peg.233"/>